<dbReference type="EMBL" id="JADNRY010000198">
    <property type="protein sequence ID" value="KAF9061547.1"/>
    <property type="molecule type" value="Genomic_DNA"/>
</dbReference>
<sequence length="97" mass="10605">MSSTVSGTNSPPLEATGEDKPMGASSIESAQKGEQVKAVPDSEQRKQYFQPTELEDSVCFSSFTCSYDPFLPILLPFSFHFPFLRFPVALLASPLPT</sequence>
<evidence type="ECO:0000313" key="2">
    <source>
        <dbReference type="EMBL" id="KAF9061547.1"/>
    </source>
</evidence>
<reference evidence="2" key="1">
    <citation type="submission" date="2020-11" db="EMBL/GenBank/DDBJ databases">
        <authorList>
            <consortium name="DOE Joint Genome Institute"/>
            <person name="Ahrendt S."/>
            <person name="Riley R."/>
            <person name="Andreopoulos W."/>
            <person name="Labutti K."/>
            <person name="Pangilinan J."/>
            <person name="Ruiz-Duenas F.J."/>
            <person name="Barrasa J.M."/>
            <person name="Sanchez-Garcia M."/>
            <person name="Camarero S."/>
            <person name="Miyauchi S."/>
            <person name="Serrano A."/>
            <person name="Linde D."/>
            <person name="Babiker R."/>
            <person name="Drula E."/>
            <person name="Ayuso-Fernandez I."/>
            <person name="Pacheco R."/>
            <person name="Padilla G."/>
            <person name="Ferreira P."/>
            <person name="Barriuso J."/>
            <person name="Kellner H."/>
            <person name="Castanera R."/>
            <person name="Alfaro M."/>
            <person name="Ramirez L."/>
            <person name="Pisabarro A.G."/>
            <person name="Kuo A."/>
            <person name="Tritt A."/>
            <person name="Lipzen A."/>
            <person name="He G."/>
            <person name="Yan M."/>
            <person name="Ng V."/>
            <person name="Cullen D."/>
            <person name="Martin F."/>
            <person name="Rosso M.-N."/>
            <person name="Henrissat B."/>
            <person name="Hibbett D."/>
            <person name="Martinez A.T."/>
            <person name="Grigoriev I.V."/>
        </authorList>
    </citation>
    <scope>NUCLEOTIDE SEQUENCE</scope>
    <source>
        <strain evidence="2">AH 40177</strain>
    </source>
</reference>
<feature type="compositionally biased region" description="Polar residues" evidence="1">
    <location>
        <begin position="1"/>
        <end position="11"/>
    </location>
</feature>
<proteinExistence type="predicted"/>
<evidence type="ECO:0000313" key="3">
    <source>
        <dbReference type="Proteomes" id="UP000772434"/>
    </source>
</evidence>
<feature type="region of interest" description="Disordered" evidence="1">
    <location>
        <begin position="1"/>
        <end position="44"/>
    </location>
</feature>
<protein>
    <submittedName>
        <fullName evidence="2">Uncharacterized protein</fullName>
    </submittedName>
</protein>
<gene>
    <name evidence="2" type="ORF">BDP27DRAFT_1337944</name>
</gene>
<name>A0A9P5U0M1_9AGAR</name>
<comment type="caution">
    <text evidence="2">The sequence shown here is derived from an EMBL/GenBank/DDBJ whole genome shotgun (WGS) entry which is preliminary data.</text>
</comment>
<accession>A0A9P5U0M1</accession>
<organism evidence="2 3">
    <name type="scientific">Rhodocollybia butyracea</name>
    <dbReference type="NCBI Taxonomy" id="206335"/>
    <lineage>
        <taxon>Eukaryota</taxon>
        <taxon>Fungi</taxon>
        <taxon>Dikarya</taxon>
        <taxon>Basidiomycota</taxon>
        <taxon>Agaricomycotina</taxon>
        <taxon>Agaricomycetes</taxon>
        <taxon>Agaricomycetidae</taxon>
        <taxon>Agaricales</taxon>
        <taxon>Marasmiineae</taxon>
        <taxon>Omphalotaceae</taxon>
        <taxon>Rhodocollybia</taxon>
    </lineage>
</organism>
<keyword evidence="3" id="KW-1185">Reference proteome</keyword>
<dbReference type="Proteomes" id="UP000772434">
    <property type="component" value="Unassembled WGS sequence"/>
</dbReference>
<dbReference type="AlphaFoldDB" id="A0A9P5U0M1"/>
<dbReference type="OrthoDB" id="3143642at2759"/>
<evidence type="ECO:0000256" key="1">
    <source>
        <dbReference type="SAM" id="MobiDB-lite"/>
    </source>
</evidence>